<dbReference type="GO" id="GO:0008270">
    <property type="term" value="F:zinc ion binding"/>
    <property type="evidence" value="ECO:0007669"/>
    <property type="project" value="UniProtKB-KW"/>
</dbReference>
<dbReference type="InterPro" id="IPR048857">
    <property type="entry name" value="OTU1_Ubl"/>
</dbReference>
<reference evidence="12 13" key="1">
    <citation type="journal article" date="2019" name="Sci. Rep.">
        <title>Comparative genomics of chytrid fungi reveal insights into the obligate biotrophic and pathogenic lifestyle of Synchytrium endobioticum.</title>
        <authorList>
            <person name="van de Vossenberg B.T.L.H."/>
            <person name="Warris S."/>
            <person name="Nguyen H.D.T."/>
            <person name="van Gent-Pelzer M.P.E."/>
            <person name="Joly D.L."/>
            <person name="van de Geest H.C."/>
            <person name="Bonants P.J.M."/>
            <person name="Smith D.S."/>
            <person name="Levesque C.A."/>
            <person name="van der Lee T.A.J."/>
        </authorList>
    </citation>
    <scope>NUCLEOTIDE SEQUENCE [LARGE SCALE GENOMIC DNA]</scope>
    <source>
        <strain evidence="12 13">CBS 809.83</strain>
    </source>
</reference>
<dbReference type="GO" id="GO:0016579">
    <property type="term" value="P:protein deubiquitination"/>
    <property type="evidence" value="ECO:0007669"/>
    <property type="project" value="TreeGrafter"/>
</dbReference>
<evidence type="ECO:0000256" key="8">
    <source>
        <dbReference type="ARBA" id="ARBA00022833"/>
    </source>
</evidence>
<evidence type="ECO:0000313" key="12">
    <source>
        <dbReference type="EMBL" id="TPX62405.1"/>
    </source>
</evidence>
<dbReference type="SUPFAM" id="SSF54001">
    <property type="entry name" value="Cysteine proteinases"/>
    <property type="match status" value="1"/>
</dbReference>
<dbReference type="GO" id="GO:0005829">
    <property type="term" value="C:cytosol"/>
    <property type="evidence" value="ECO:0007669"/>
    <property type="project" value="TreeGrafter"/>
</dbReference>
<comment type="caution">
    <text evidence="12">The sequence shown here is derived from an EMBL/GenBank/DDBJ whole genome shotgun (WGS) entry which is preliminary data.</text>
</comment>
<comment type="subcellular location">
    <subcellularLocation>
        <location evidence="9">Cytoplasm</location>
    </subcellularLocation>
</comment>
<evidence type="ECO:0000256" key="2">
    <source>
        <dbReference type="ARBA" id="ARBA00022670"/>
    </source>
</evidence>
<dbReference type="InterPro" id="IPR029071">
    <property type="entry name" value="Ubiquitin-like_domsf"/>
</dbReference>
<dbReference type="CDD" id="cd22745">
    <property type="entry name" value="OTU_OTU1"/>
    <property type="match status" value="1"/>
</dbReference>
<dbReference type="GO" id="GO:0036503">
    <property type="term" value="P:ERAD pathway"/>
    <property type="evidence" value="ECO:0007669"/>
    <property type="project" value="TreeGrafter"/>
</dbReference>
<dbReference type="InterPro" id="IPR038765">
    <property type="entry name" value="Papain-like_cys_pep_sf"/>
</dbReference>
<evidence type="ECO:0000259" key="10">
    <source>
        <dbReference type="PROSITE" id="PS50053"/>
    </source>
</evidence>
<dbReference type="InterPro" id="IPR000626">
    <property type="entry name" value="Ubiquitin-like_dom"/>
</dbReference>
<dbReference type="GO" id="GO:0030968">
    <property type="term" value="P:endoplasmic reticulum unfolded protein response"/>
    <property type="evidence" value="ECO:0007669"/>
    <property type="project" value="TreeGrafter"/>
</dbReference>
<evidence type="ECO:0000256" key="7">
    <source>
        <dbReference type="ARBA" id="ARBA00022807"/>
    </source>
</evidence>
<dbReference type="EC" id="3.4.19.12" evidence="9"/>
<dbReference type="GO" id="GO:0005634">
    <property type="term" value="C:nucleus"/>
    <property type="evidence" value="ECO:0007669"/>
    <property type="project" value="TreeGrafter"/>
</dbReference>
<dbReference type="Pfam" id="PF21403">
    <property type="entry name" value="OTU1_UBXL"/>
    <property type="match status" value="1"/>
</dbReference>
<gene>
    <name evidence="12" type="ORF">PhCBS80983_g00430</name>
</gene>
<organism evidence="12 13">
    <name type="scientific">Powellomyces hirtus</name>
    <dbReference type="NCBI Taxonomy" id="109895"/>
    <lineage>
        <taxon>Eukaryota</taxon>
        <taxon>Fungi</taxon>
        <taxon>Fungi incertae sedis</taxon>
        <taxon>Chytridiomycota</taxon>
        <taxon>Chytridiomycota incertae sedis</taxon>
        <taxon>Chytridiomycetes</taxon>
        <taxon>Spizellomycetales</taxon>
        <taxon>Powellomycetaceae</taxon>
        <taxon>Powellomyces</taxon>
    </lineage>
</organism>
<name>A0A507EG55_9FUNG</name>
<evidence type="ECO:0000259" key="11">
    <source>
        <dbReference type="PROSITE" id="PS50802"/>
    </source>
</evidence>
<evidence type="ECO:0000313" key="13">
    <source>
        <dbReference type="Proteomes" id="UP000318582"/>
    </source>
</evidence>
<dbReference type="GO" id="GO:0004843">
    <property type="term" value="F:cysteine-type deubiquitinase activity"/>
    <property type="evidence" value="ECO:0007669"/>
    <property type="project" value="UniProtKB-UniRule"/>
</dbReference>
<keyword evidence="6 9" id="KW-0378">Hydrolase</keyword>
<dbReference type="InterPro" id="IPR057766">
    <property type="entry name" value="Znf-C2H2_OTU1-like_C"/>
</dbReference>
<evidence type="ECO:0000256" key="1">
    <source>
        <dbReference type="ARBA" id="ARBA00000707"/>
    </source>
</evidence>
<keyword evidence="5 9" id="KW-0833">Ubl conjugation pathway</keyword>
<dbReference type="STRING" id="109895.A0A507EG55"/>
<evidence type="ECO:0000256" key="5">
    <source>
        <dbReference type="ARBA" id="ARBA00022786"/>
    </source>
</evidence>
<keyword evidence="4" id="KW-0863">Zinc-finger</keyword>
<keyword evidence="7 9" id="KW-0788">Thiol protease</keyword>
<dbReference type="CDD" id="cd17059">
    <property type="entry name" value="Ubl_OTU1"/>
    <property type="match status" value="1"/>
</dbReference>
<dbReference type="SUPFAM" id="SSF54236">
    <property type="entry name" value="Ubiquitin-like"/>
    <property type="match status" value="1"/>
</dbReference>
<dbReference type="InterPro" id="IPR003323">
    <property type="entry name" value="OTU_dom"/>
</dbReference>
<dbReference type="PANTHER" id="PTHR13312">
    <property type="entry name" value="HIV-INDUCED PROTEIN-7-LIKE PROTEASE"/>
    <property type="match status" value="1"/>
</dbReference>
<feature type="domain" description="OTU" evidence="11">
    <location>
        <begin position="135"/>
        <end position="245"/>
    </location>
</feature>
<evidence type="ECO:0000256" key="9">
    <source>
        <dbReference type="RuleBase" id="RU367104"/>
    </source>
</evidence>
<dbReference type="PROSITE" id="PS50802">
    <property type="entry name" value="OTU"/>
    <property type="match status" value="1"/>
</dbReference>
<protein>
    <recommendedName>
        <fullName evidence="9">Ubiquitin thioesterase OTU</fullName>
        <ecNumber evidence="9">3.4.19.12</ecNumber>
    </recommendedName>
</protein>
<keyword evidence="13" id="KW-1185">Reference proteome</keyword>
<evidence type="ECO:0000256" key="4">
    <source>
        <dbReference type="ARBA" id="ARBA00022771"/>
    </source>
</evidence>
<comment type="function">
    <text evidence="9">Hydrolase that can remove conjugated ubiquitin from proteins and may therefore play an important regulatory role at the level of protein turnover by preventing degradation.</text>
</comment>
<dbReference type="PANTHER" id="PTHR13312:SF0">
    <property type="entry name" value="UBIQUITIN THIOESTERASE OTU1"/>
    <property type="match status" value="1"/>
</dbReference>
<dbReference type="Pfam" id="PF24560">
    <property type="entry name" value="zf-C2H2_OTU1_C"/>
    <property type="match status" value="1"/>
</dbReference>
<keyword evidence="2" id="KW-0645">Protease</keyword>
<evidence type="ECO:0000256" key="6">
    <source>
        <dbReference type="ARBA" id="ARBA00022801"/>
    </source>
</evidence>
<dbReference type="FunFam" id="3.10.20.90:FF:000096">
    <property type="entry name" value="Ubiquitin thioesterase OTU1"/>
    <property type="match status" value="1"/>
</dbReference>
<proteinExistence type="predicted"/>
<evidence type="ECO:0000256" key="3">
    <source>
        <dbReference type="ARBA" id="ARBA00022723"/>
    </source>
</evidence>
<dbReference type="Gene3D" id="3.10.20.90">
    <property type="entry name" value="Phosphatidylinositol 3-kinase Catalytic Subunit, Chain A, domain 1"/>
    <property type="match status" value="1"/>
</dbReference>
<keyword evidence="9" id="KW-0963">Cytoplasm</keyword>
<feature type="domain" description="Ubiquitin-like" evidence="10">
    <location>
        <begin position="1"/>
        <end position="74"/>
    </location>
</feature>
<keyword evidence="8" id="KW-0862">Zinc</keyword>
<dbReference type="AlphaFoldDB" id="A0A507EG55"/>
<comment type="catalytic activity">
    <reaction evidence="1 9">
        <text>Thiol-dependent hydrolysis of ester, thioester, amide, peptide and isopeptide bonds formed by the C-terminal Gly of ubiquitin (a 76-residue protein attached to proteins as an intracellular targeting signal).</text>
        <dbReference type="EC" id="3.4.19.12"/>
    </reaction>
</comment>
<dbReference type="EMBL" id="QEAQ01000003">
    <property type="protein sequence ID" value="TPX62405.1"/>
    <property type="molecule type" value="Genomic_DNA"/>
</dbReference>
<dbReference type="PROSITE" id="PS50053">
    <property type="entry name" value="UBIQUITIN_2"/>
    <property type="match status" value="1"/>
</dbReference>
<sequence length="334" mass="35951">MRLRCRAPNGQHAFGSSLTPQSTLLDLRHEVMNATSIPVECQLLRIGFPPKPLVADNMATLQAVGIKDGDTVVVEQSTEPRTATPTNNGTTTSGGGIAVGGLARASETAASAALQARPQVPKDGEDGVAVEDGLLVVRQMEDDNSCLFRSMGYVLDRTASDPSILRRIIADTISKGAQTDYNAAILGRDPKAYCEWILKPASWGGGIELAIFSDHFGIEIDSIDVATLRVDRFGEGQHAKRVIILYTGIHYDAVALTPSRDAHHDFDQTTFEGANADTVLDAAVKLAGIWKQKRKFTDLANFTLRCAQCKQGLTGQKEAQAHAMATGHSQFTEF</sequence>
<dbReference type="Gene3D" id="3.90.70.80">
    <property type="match status" value="1"/>
</dbReference>
<accession>A0A507EG55</accession>
<dbReference type="Proteomes" id="UP000318582">
    <property type="component" value="Unassembled WGS sequence"/>
</dbReference>
<keyword evidence="3" id="KW-0479">Metal-binding</keyword>